<evidence type="ECO:0000313" key="4">
    <source>
        <dbReference type="EMBL" id="RKN44094.1"/>
    </source>
</evidence>
<evidence type="ECO:0000313" key="5">
    <source>
        <dbReference type="Proteomes" id="UP000272474"/>
    </source>
</evidence>
<feature type="region of interest" description="Disordered" evidence="2">
    <location>
        <begin position="127"/>
        <end position="329"/>
    </location>
</feature>
<protein>
    <submittedName>
        <fullName evidence="4">SDR family NAD(P)-dependent oxidoreductase</fullName>
    </submittedName>
</protein>
<feature type="domain" description="NAD-dependent epimerase/dehydratase" evidence="3">
    <location>
        <begin position="332"/>
        <end position="554"/>
    </location>
</feature>
<dbReference type="SUPFAM" id="SSF51735">
    <property type="entry name" value="NAD(P)-binding Rossmann-fold domains"/>
    <property type="match status" value="1"/>
</dbReference>
<dbReference type="Gene3D" id="3.40.50.720">
    <property type="entry name" value="NAD(P)-binding Rossmann-like Domain"/>
    <property type="match status" value="1"/>
</dbReference>
<feature type="region of interest" description="Disordered" evidence="2">
    <location>
        <begin position="641"/>
        <end position="676"/>
    </location>
</feature>
<feature type="compositionally biased region" description="Basic residues" evidence="2">
    <location>
        <begin position="148"/>
        <end position="161"/>
    </location>
</feature>
<feature type="region of interest" description="Disordered" evidence="2">
    <location>
        <begin position="64"/>
        <end position="99"/>
    </location>
</feature>
<keyword evidence="5" id="KW-1185">Reference proteome</keyword>
<reference evidence="4 5" key="1">
    <citation type="journal article" date="2014" name="Int. J. Syst. Evol. Microbiol.">
        <title>Streptomyces hoynatensis sp. nov., isolated from deep marine sediment.</title>
        <authorList>
            <person name="Veyisoglu A."/>
            <person name="Sahin N."/>
        </authorList>
    </citation>
    <scope>NUCLEOTIDE SEQUENCE [LARGE SCALE GENOMIC DNA]</scope>
    <source>
        <strain evidence="4 5">KCTC 29097</strain>
    </source>
</reference>
<feature type="compositionally biased region" description="Basic residues" evidence="2">
    <location>
        <begin position="127"/>
        <end position="140"/>
    </location>
</feature>
<feature type="compositionally biased region" description="Basic residues" evidence="2">
    <location>
        <begin position="271"/>
        <end position="286"/>
    </location>
</feature>
<comment type="similarity">
    <text evidence="1">Belongs to the NAD(P)-dependent epimerase/dehydratase family.</text>
</comment>
<dbReference type="EMBL" id="RBAL01000004">
    <property type="protein sequence ID" value="RKN44094.1"/>
    <property type="molecule type" value="Genomic_DNA"/>
</dbReference>
<organism evidence="4 5">
    <name type="scientific">Streptomyces hoynatensis</name>
    <dbReference type="NCBI Taxonomy" id="1141874"/>
    <lineage>
        <taxon>Bacteria</taxon>
        <taxon>Bacillati</taxon>
        <taxon>Actinomycetota</taxon>
        <taxon>Actinomycetes</taxon>
        <taxon>Kitasatosporales</taxon>
        <taxon>Streptomycetaceae</taxon>
        <taxon>Streptomyces</taxon>
    </lineage>
</organism>
<evidence type="ECO:0000259" key="3">
    <source>
        <dbReference type="Pfam" id="PF01370"/>
    </source>
</evidence>
<comment type="caution">
    <text evidence="4">The sequence shown here is derived from an EMBL/GenBank/DDBJ whole genome shotgun (WGS) entry which is preliminary data.</text>
</comment>
<feature type="compositionally biased region" description="Basic residues" evidence="2">
    <location>
        <begin position="175"/>
        <end position="215"/>
    </location>
</feature>
<dbReference type="Pfam" id="PF01370">
    <property type="entry name" value="Epimerase"/>
    <property type="match status" value="1"/>
</dbReference>
<feature type="compositionally biased region" description="Basic residues" evidence="2">
    <location>
        <begin position="233"/>
        <end position="259"/>
    </location>
</feature>
<evidence type="ECO:0000256" key="2">
    <source>
        <dbReference type="SAM" id="MobiDB-lite"/>
    </source>
</evidence>
<dbReference type="Proteomes" id="UP000272474">
    <property type="component" value="Unassembled WGS sequence"/>
</dbReference>
<feature type="compositionally biased region" description="Basic and acidic residues" evidence="2">
    <location>
        <begin position="88"/>
        <end position="99"/>
    </location>
</feature>
<gene>
    <name evidence="4" type="ORF">D7294_10015</name>
</gene>
<dbReference type="AlphaFoldDB" id="A0A3A9Z8F5"/>
<evidence type="ECO:0000256" key="1">
    <source>
        <dbReference type="ARBA" id="ARBA00007637"/>
    </source>
</evidence>
<dbReference type="PANTHER" id="PTHR43000">
    <property type="entry name" value="DTDP-D-GLUCOSE 4,6-DEHYDRATASE-RELATED"/>
    <property type="match status" value="1"/>
</dbReference>
<name>A0A3A9Z8F5_9ACTN</name>
<dbReference type="InterPro" id="IPR001509">
    <property type="entry name" value="Epimerase_deHydtase"/>
</dbReference>
<dbReference type="InterPro" id="IPR036291">
    <property type="entry name" value="NAD(P)-bd_dom_sf"/>
</dbReference>
<feature type="compositionally biased region" description="Low complexity" evidence="2">
    <location>
        <begin position="260"/>
        <end position="270"/>
    </location>
</feature>
<feature type="region of interest" description="Disordered" evidence="2">
    <location>
        <begin position="1"/>
        <end position="32"/>
    </location>
</feature>
<accession>A0A3A9Z8F5</accession>
<sequence>MGRRHRPGLRVRQGGQPRLRRQPGPTRLAHRPPAVLRHLRPRRPAARRRPGVLGLAPALPAQLRHGRHRPVHPAQPHGVTRVRARQGRGRDDLQGPRDRRLPLLLARAADGHRHALRPRHRLLRLRHLPRQLRRRQRRLRQGRDPGRRLHRRRRRDLHHPPLRQTQRPARPPHPVLHRLHLVRRHGLPRLRPGQHRRRPAGLARHRAGPRRRPRHALVDGRLHQLRAVPHQVPPHRRQLRPQHRQHRRRRPGRPHRRRPGPVGRLLLARGPLRRPRRRDQLRRRPARPRDLHPAPRRGLLHRRQAREGRAGRRPPAGRPHRTQQGDRQVTTLVTGGAGFVGRPLAAHLARRGHRVLAADRLSAAEALAGLPGEVAYRQVDVADRAAVARLIEDTRPEIVVHTAAVVGVAASVGAGVMPTVQVNIAGSVNLFEALHRVGGVRRLIDLSSEEYYGDFATDPLPETAPAAPVSPYGISKFAVERLGRFYAETAGLPYVAARLCWVYGPGFPRTRLPAPWLDDIAAGRVSILERGGDQRIDFTHIDDVVQGLTLLAEAGTLRHRAYHLATGRAATLHEMAGILRRLRPQWRARVGDGGLELAPGVPAARKGALDITRAHEELGYTPRVSLAAGLESNLLLVEAAHDSAHDSARRPGPGADRAPAQDPAPKPDSGRGARAD</sequence>
<feature type="compositionally biased region" description="Low complexity" evidence="2">
    <location>
        <begin position="10"/>
        <end position="32"/>
    </location>
</feature>
<feature type="compositionally biased region" description="Basic residues" evidence="2">
    <location>
        <begin position="294"/>
        <end position="304"/>
    </location>
</feature>
<proteinExistence type="inferred from homology"/>